<evidence type="ECO:0000259" key="3">
    <source>
        <dbReference type="PROSITE" id="PS51737"/>
    </source>
</evidence>
<dbReference type="InterPro" id="IPR011109">
    <property type="entry name" value="DNA_bind_recombinase_dom"/>
</dbReference>
<accession>A0A650EMS1</accession>
<dbReference type="PROSITE" id="PS51736">
    <property type="entry name" value="RECOMBINASES_3"/>
    <property type="match status" value="1"/>
</dbReference>
<dbReference type="PROSITE" id="PS51737">
    <property type="entry name" value="RECOMBINASE_DNA_BIND"/>
    <property type="match status" value="1"/>
</dbReference>
<organism evidence="4">
    <name type="scientific">uncultured Bacillota bacterium</name>
    <dbReference type="NCBI Taxonomy" id="344338"/>
    <lineage>
        <taxon>Bacteria</taxon>
        <taxon>Bacillati</taxon>
        <taxon>Bacillota</taxon>
        <taxon>environmental samples</taxon>
    </lineage>
</organism>
<dbReference type="EMBL" id="MN577573">
    <property type="protein sequence ID" value="QGT51069.1"/>
    <property type="molecule type" value="Genomic_DNA"/>
</dbReference>
<dbReference type="Pfam" id="PF00239">
    <property type="entry name" value="Resolvase"/>
    <property type="match status" value="1"/>
</dbReference>
<feature type="domain" description="Recombinase" evidence="3">
    <location>
        <begin position="156"/>
        <end position="307"/>
    </location>
</feature>
<dbReference type="PANTHER" id="PTHR30461:SF23">
    <property type="entry name" value="DNA RECOMBINASE-RELATED"/>
    <property type="match status" value="1"/>
</dbReference>
<proteinExistence type="predicted"/>
<evidence type="ECO:0000259" key="2">
    <source>
        <dbReference type="PROSITE" id="PS51736"/>
    </source>
</evidence>
<dbReference type="InterPro" id="IPR050639">
    <property type="entry name" value="SSR_resolvase"/>
</dbReference>
<dbReference type="Pfam" id="PF07508">
    <property type="entry name" value="Recombinase"/>
    <property type="match status" value="1"/>
</dbReference>
<gene>
    <name evidence="4" type="ORF">Firmicute1046_1450</name>
</gene>
<dbReference type="InterPro" id="IPR025827">
    <property type="entry name" value="Zn_ribbon_recom_dom"/>
</dbReference>
<dbReference type="InterPro" id="IPR038109">
    <property type="entry name" value="DNA_bind_recomb_sf"/>
</dbReference>
<name>A0A650EMS1_9FIRM</name>
<feature type="domain" description="Resolvase/invertase-type recombinase catalytic" evidence="2">
    <location>
        <begin position="2"/>
        <end position="148"/>
    </location>
</feature>
<dbReference type="InterPro" id="IPR036162">
    <property type="entry name" value="Resolvase-like_N_sf"/>
</dbReference>
<dbReference type="GO" id="GO:0003677">
    <property type="term" value="F:DNA binding"/>
    <property type="evidence" value="ECO:0007669"/>
    <property type="project" value="InterPro"/>
</dbReference>
<dbReference type="PANTHER" id="PTHR30461">
    <property type="entry name" value="DNA-INVERTASE FROM LAMBDOID PROPHAGE"/>
    <property type="match status" value="1"/>
</dbReference>
<dbReference type="GO" id="GO:0000150">
    <property type="term" value="F:DNA strand exchange activity"/>
    <property type="evidence" value="ECO:0007669"/>
    <property type="project" value="InterPro"/>
</dbReference>
<sequence length="506" mass="57777">MAIALYARKSIERENSISCETQLEYCKSVIKPDERREKIVSFIDNGFSGGNIDRDGFRDMMRQVEKGKISKIIVYRLDRISRSLSDFVSILETLKKHHVQFVSSQESFDTSSPYGEMIVKILMIFAEFERQSIIERVTQAYAHRSEIGLYMGGRRPYGFRLKDTVIHNIKTKMYEPVPEEVEQIKYIFESYAVPNVTLRRLMDNLIQNNILPSNGSWSTGKLSAILKNPLYVKADNSIYEYYSSGNANIISDISAFDGIHGLQIYGKTKHTAEDMSDIKVVVMAHEGIVGSDVWMKCRKKIERNKQIGNSISNSTSWLGGKIACKQCGRTMTVTRGGKHKDGTQTRYFSCTGKSHNRVCKGTNVTLYADSLEDMAYRLISEKLETLKGSRKKVSTDNSNKINLLKNRISEIKLSQDKLVNMLLNDEFDKAMIALLNEKAKKLSEERQELTERIETLENEESEIISVINLSKKWETANTEERKAVCNVLIHKIYIDEDGTAEVVWNI</sequence>
<dbReference type="SUPFAM" id="SSF53041">
    <property type="entry name" value="Resolvase-like"/>
    <property type="match status" value="1"/>
</dbReference>
<dbReference type="InterPro" id="IPR006119">
    <property type="entry name" value="Resolv_N"/>
</dbReference>
<protein>
    <submittedName>
        <fullName evidence="4">Resolvase</fullName>
    </submittedName>
</protein>
<evidence type="ECO:0000256" key="1">
    <source>
        <dbReference type="SAM" id="Coils"/>
    </source>
</evidence>
<dbReference type="CDD" id="cd03768">
    <property type="entry name" value="SR_ResInv"/>
    <property type="match status" value="1"/>
</dbReference>
<feature type="coiled-coil region" evidence="1">
    <location>
        <begin position="432"/>
        <end position="466"/>
    </location>
</feature>
<dbReference type="Pfam" id="PF13408">
    <property type="entry name" value="Zn_ribbon_recom"/>
    <property type="match status" value="1"/>
</dbReference>
<dbReference type="Gene3D" id="3.40.50.1390">
    <property type="entry name" value="Resolvase, N-terminal catalytic domain"/>
    <property type="match status" value="1"/>
</dbReference>
<reference evidence="4" key="1">
    <citation type="journal article" date="2020" name="J. ISSAAS">
        <title>Lactobacilli and other gastrointestinal microbiota of Peromyscus leucopus, reservoir host for agents of Lyme disease and other zoonoses in North America.</title>
        <authorList>
            <person name="Milovic A."/>
            <person name="Bassam K."/>
            <person name="Shao H."/>
            <person name="Chatzistamou I."/>
            <person name="Tufts D.M."/>
            <person name="Diuk-Wasser M."/>
            <person name="Barbour A.G."/>
        </authorList>
    </citation>
    <scope>NUCLEOTIDE SEQUENCE</scope>
    <source>
        <strain evidence="4">LL40</strain>
    </source>
</reference>
<dbReference type="AlphaFoldDB" id="A0A650EMS1"/>
<dbReference type="Gene3D" id="3.90.1750.20">
    <property type="entry name" value="Putative Large Serine Recombinase, Chain B, Domain 2"/>
    <property type="match status" value="1"/>
</dbReference>
<dbReference type="SMART" id="SM00857">
    <property type="entry name" value="Resolvase"/>
    <property type="match status" value="1"/>
</dbReference>
<keyword evidence="1" id="KW-0175">Coiled coil</keyword>
<evidence type="ECO:0000313" key="4">
    <source>
        <dbReference type="EMBL" id="QGT51069.1"/>
    </source>
</evidence>